<dbReference type="eggNOG" id="COG2814">
    <property type="taxonomic scope" value="Bacteria"/>
</dbReference>
<reference evidence="10" key="1">
    <citation type="journal article" date="2013" name="Genome Announc.">
        <title>Whole-Genome Sequencing of Lactobacillus shenzhenensis Strain LY-73T.</title>
        <authorList>
            <person name="Lin Z."/>
            <person name="Liu Z."/>
            <person name="Yang R."/>
            <person name="Zou Y."/>
            <person name="Wan D."/>
            <person name="Chen J."/>
            <person name="Guo M."/>
            <person name="Zhao J."/>
            <person name="Fang C."/>
            <person name="Yang R."/>
            <person name="Liu F."/>
        </authorList>
    </citation>
    <scope>NUCLEOTIDE SEQUENCE [LARGE SCALE GENOMIC DNA]</scope>
    <source>
        <strain evidence="10">LY-73</strain>
    </source>
</reference>
<gene>
    <name evidence="9" type="ORF">L248_1853</name>
</gene>
<evidence type="ECO:0000256" key="7">
    <source>
        <dbReference type="SAM" id="Phobius"/>
    </source>
</evidence>
<dbReference type="Gene3D" id="1.20.1250.20">
    <property type="entry name" value="MFS general substrate transporter like domains"/>
    <property type="match status" value="1"/>
</dbReference>
<keyword evidence="10" id="KW-1185">Reference proteome</keyword>
<dbReference type="InterPro" id="IPR020846">
    <property type="entry name" value="MFS_dom"/>
</dbReference>
<feature type="transmembrane region" description="Helical" evidence="7">
    <location>
        <begin position="12"/>
        <end position="35"/>
    </location>
</feature>
<dbReference type="PANTHER" id="PTHR23513:SF6">
    <property type="entry name" value="MAJOR FACILITATOR SUPERFAMILY ASSOCIATED DOMAIN-CONTAINING PROTEIN"/>
    <property type="match status" value="1"/>
</dbReference>
<dbReference type="InterPro" id="IPR036259">
    <property type="entry name" value="MFS_trans_sf"/>
</dbReference>
<evidence type="ECO:0000256" key="4">
    <source>
        <dbReference type="ARBA" id="ARBA00022692"/>
    </source>
</evidence>
<dbReference type="PROSITE" id="PS50850">
    <property type="entry name" value="MFS"/>
    <property type="match status" value="1"/>
</dbReference>
<evidence type="ECO:0000256" key="1">
    <source>
        <dbReference type="ARBA" id="ARBA00004651"/>
    </source>
</evidence>
<feature type="transmembrane region" description="Helical" evidence="7">
    <location>
        <begin position="47"/>
        <end position="70"/>
    </location>
</feature>
<keyword evidence="6 7" id="KW-0472">Membrane</keyword>
<dbReference type="PANTHER" id="PTHR23513">
    <property type="entry name" value="INTEGRAL MEMBRANE EFFLUX PROTEIN-RELATED"/>
    <property type="match status" value="1"/>
</dbReference>
<dbReference type="GO" id="GO:0005886">
    <property type="term" value="C:plasma membrane"/>
    <property type="evidence" value="ECO:0007669"/>
    <property type="project" value="UniProtKB-SubCell"/>
</dbReference>
<feature type="transmembrane region" description="Helical" evidence="7">
    <location>
        <begin position="77"/>
        <end position="98"/>
    </location>
</feature>
<evidence type="ECO:0000256" key="2">
    <source>
        <dbReference type="ARBA" id="ARBA00022448"/>
    </source>
</evidence>
<evidence type="ECO:0000256" key="5">
    <source>
        <dbReference type="ARBA" id="ARBA00022989"/>
    </source>
</evidence>
<dbReference type="GO" id="GO:0022857">
    <property type="term" value="F:transmembrane transporter activity"/>
    <property type="evidence" value="ECO:0007669"/>
    <property type="project" value="InterPro"/>
</dbReference>
<keyword evidence="3" id="KW-1003">Cell membrane</keyword>
<dbReference type="RefSeq" id="WP_022528720.1">
    <property type="nucleotide sequence ID" value="NZ_KI271584.1"/>
</dbReference>
<sequence length="394" mass="42771">MSSSSPVTWHRNAAAYLISQNLIVLGSAMAFFAILWQITLNTASGAWMTYVSLATSLPTLLIALLAGVWADRYNRKWLLIITIGTVSALSLSLAALFVRRPRDLSLLLVIGVVRALGTGLKTPTQNALLPQLVPRDVISRMNGLNQIIYSVVMLIAPLAAGWLLARTTIFWIFAADSTTTVLAIAALLTLRVDRPTAVAPAPGQLRRGLRYVASHHVLAVFMLLTAAAFILIAPVSQMNSIYVTRRFGNVVWHLTANEWAFTLGSSLAGAFIFWRKHIRRQPTVIAAGFAAAGLCIIGMGAAGALLLYLTAIFFLGASSPFFLTVQTIYLQETVPGAMMGRVFALWSMLSTSIYPVAMLAFGPLADRVPISSIFVVTGALLLIVAWLFHRFVRQ</sequence>
<feature type="transmembrane region" description="Helical" evidence="7">
    <location>
        <begin position="256"/>
        <end position="274"/>
    </location>
</feature>
<feature type="domain" description="Major facilitator superfamily (MFS) profile" evidence="8">
    <location>
        <begin position="7"/>
        <end position="394"/>
    </location>
</feature>
<dbReference type="SUPFAM" id="SSF103473">
    <property type="entry name" value="MFS general substrate transporter"/>
    <property type="match status" value="1"/>
</dbReference>
<keyword evidence="5 7" id="KW-1133">Transmembrane helix</keyword>
<comment type="subcellular location">
    <subcellularLocation>
        <location evidence="1">Cell membrane</location>
        <topology evidence="1">Multi-pass membrane protein</topology>
    </subcellularLocation>
</comment>
<evidence type="ECO:0000256" key="3">
    <source>
        <dbReference type="ARBA" id="ARBA00022475"/>
    </source>
</evidence>
<dbReference type="Proteomes" id="UP000030647">
    <property type="component" value="Unassembled WGS sequence"/>
</dbReference>
<dbReference type="Pfam" id="PF07690">
    <property type="entry name" value="MFS_1"/>
    <property type="match status" value="1"/>
</dbReference>
<feature type="transmembrane region" description="Helical" evidence="7">
    <location>
        <begin position="169"/>
        <end position="190"/>
    </location>
</feature>
<name>U4TWM0_9LACO</name>
<evidence type="ECO:0000256" key="6">
    <source>
        <dbReference type="ARBA" id="ARBA00023136"/>
    </source>
</evidence>
<feature type="transmembrane region" description="Helical" evidence="7">
    <location>
        <begin position="143"/>
        <end position="163"/>
    </location>
</feature>
<evidence type="ECO:0000313" key="9">
    <source>
        <dbReference type="EMBL" id="ERL65777.1"/>
    </source>
</evidence>
<keyword evidence="4 7" id="KW-0812">Transmembrane</keyword>
<evidence type="ECO:0000259" key="8">
    <source>
        <dbReference type="PROSITE" id="PS50850"/>
    </source>
</evidence>
<evidence type="ECO:0000313" key="10">
    <source>
        <dbReference type="Proteomes" id="UP000030647"/>
    </source>
</evidence>
<dbReference type="InterPro" id="IPR011701">
    <property type="entry name" value="MFS"/>
</dbReference>
<proteinExistence type="predicted"/>
<dbReference type="HOGENOM" id="CLU_034180_16_0_9"/>
<keyword evidence="2" id="KW-0813">Transport</keyword>
<dbReference type="CDD" id="cd06173">
    <property type="entry name" value="MFS_MefA_like"/>
    <property type="match status" value="1"/>
</dbReference>
<dbReference type="EMBL" id="KI271584">
    <property type="protein sequence ID" value="ERL65777.1"/>
    <property type="molecule type" value="Genomic_DNA"/>
</dbReference>
<feature type="transmembrane region" description="Helical" evidence="7">
    <location>
        <begin position="342"/>
        <end position="362"/>
    </location>
</feature>
<feature type="transmembrane region" description="Helical" evidence="7">
    <location>
        <begin position="312"/>
        <end position="330"/>
    </location>
</feature>
<feature type="transmembrane region" description="Helical" evidence="7">
    <location>
        <begin position="286"/>
        <end position="306"/>
    </location>
</feature>
<dbReference type="STRING" id="1231336.L248_1853"/>
<organism evidence="9 10">
    <name type="scientific">Schleiferilactobacillus shenzhenensis LY-73</name>
    <dbReference type="NCBI Taxonomy" id="1231336"/>
    <lineage>
        <taxon>Bacteria</taxon>
        <taxon>Bacillati</taxon>
        <taxon>Bacillota</taxon>
        <taxon>Bacilli</taxon>
        <taxon>Lactobacillales</taxon>
        <taxon>Lactobacillaceae</taxon>
        <taxon>Schleiferilactobacillus</taxon>
    </lineage>
</organism>
<feature type="transmembrane region" description="Helical" evidence="7">
    <location>
        <begin position="211"/>
        <end position="236"/>
    </location>
</feature>
<feature type="transmembrane region" description="Helical" evidence="7">
    <location>
        <begin position="368"/>
        <end position="388"/>
    </location>
</feature>
<dbReference type="AlphaFoldDB" id="U4TWM0"/>
<protein>
    <recommendedName>
        <fullName evidence="8">Major facilitator superfamily (MFS) profile domain-containing protein</fullName>
    </recommendedName>
</protein>
<accession>U4TWM0</accession>